<dbReference type="GO" id="GO:0016747">
    <property type="term" value="F:acyltransferase activity, transferring groups other than amino-acyl groups"/>
    <property type="evidence" value="ECO:0007669"/>
    <property type="project" value="InterPro"/>
</dbReference>
<dbReference type="Proteomes" id="UP000094463">
    <property type="component" value="Chromosome"/>
</dbReference>
<dbReference type="EMBL" id="CP012502">
    <property type="protein sequence ID" value="AOM81669.1"/>
    <property type="molecule type" value="Genomic_DNA"/>
</dbReference>
<protein>
    <submittedName>
        <fullName evidence="2">Spermidine N(1)-acetyltransferase</fullName>
        <ecNumber evidence="2">2.3.1.-</ecNumber>
    </submittedName>
</protein>
<dbReference type="SUPFAM" id="SSF55729">
    <property type="entry name" value="Acyl-CoA N-acyltransferases (Nat)"/>
    <property type="match status" value="1"/>
</dbReference>
<keyword evidence="2" id="KW-0012">Acyltransferase</keyword>
<dbReference type="InterPro" id="IPR000182">
    <property type="entry name" value="GNAT_dom"/>
</dbReference>
<dbReference type="OrthoDB" id="9795206at2"/>
<evidence type="ECO:0000313" key="3">
    <source>
        <dbReference type="Proteomes" id="UP000094463"/>
    </source>
</evidence>
<dbReference type="EC" id="2.3.1.-" evidence="2"/>
<accession>A0A1D7QRP7</accession>
<gene>
    <name evidence="2" type="primary">speG</name>
    <name evidence="2" type="ORF">BBEV_0275</name>
</gene>
<dbReference type="RefSeq" id="WP_069363822.1">
    <property type="nucleotide sequence ID" value="NZ_CP012502.1"/>
</dbReference>
<name>A0A1D7QRP7_9BACI</name>
<dbReference type="PANTHER" id="PTHR43415">
    <property type="entry name" value="SPERMIDINE N(1)-ACETYLTRANSFERASE"/>
    <property type="match status" value="1"/>
</dbReference>
<dbReference type="KEGG" id="bbev:BBEV_0275"/>
<evidence type="ECO:0000259" key="1">
    <source>
        <dbReference type="PROSITE" id="PS51186"/>
    </source>
</evidence>
<dbReference type="AlphaFoldDB" id="A0A1D7QRP7"/>
<dbReference type="Gene3D" id="3.40.630.30">
    <property type="match status" value="1"/>
</dbReference>
<organism evidence="2 3">
    <name type="scientific">Salisediminibacterium beveridgei</name>
    <dbReference type="NCBI Taxonomy" id="632773"/>
    <lineage>
        <taxon>Bacteria</taxon>
        <taxon>Bacillati</taxon>
        <taxon>Bacillota</taxon>
        <taxon>Bacilli</taxon>
        <taxon>Bacillales</taxon>
        <taxon>Bacillaceae</taxon>
        <taxon>Salisediminibacterium</taxon>
    </lineage>
</organism>
<reference evidence="2 3" key="1">
    <citation type="submission" date="2015-08" db="EMBL/GenBank/DDBJ databases">
        <title>The complete genome sequence of Bacillus beveridgei MLTeJB.</title>
        <authorList>
            <person name="Hanson T.E."/>
            <person name="Mesa C."/>
            <person name="Basesman S.M."/>
            <person name="Oremland R.S."/>
        </authorList>
    </citation>
    <scope>NUCLEOTIDE SEQUENCE [LARGE SCALE GENOMIC DNA]</scope>
    <source>
        <strain evidence="2 3">MLTeJB</strain>
    </source>
</reference>
<sequence length="172" mass="20218">MYELRELQKEDILAINNWRKNIELIECLGAPFRYINLDVEYKWYENYLNNRQSNIRCAVVESNKKEIIKGLVSLTNINFINQSAVFHIMIGDDENRGKGIGYFATTELLNHAFNDINLNRIELTVLETNTRAIRLYERVGFKIEGTKRNSVYKNGEFVNMILMGILKEEYLK</sequence>
<evidence type="ECO:0000313" key="2">
    <source>
        <dbReference type="EMBL" id="AOM81669.1"/>
    </source>
</evidence>
<dbReference type="InterPro" id="IPR016181">
    <property type="entry name" value="Acyl_CoA_acyltransferase"/>
</dbReference>
<dbReference type="PANTHER" id="PTHR43415:SF3">
    <property type="entry name" value="GNAT-FAMILY ACETYLTRANSFERASE"/>
    <property type="match status" value="1"/>
</dbReference>
<feature type="domain" description="N-acetyltransferase" evidence="1">
    <location>
        <begin position="2"/>
        <end position="168"/>
    </location>
</feature>
<dbReference type="STRING" id="632773.BBEV_0275"/>
<keyword evidence="2" id="KW-0808">Transferase</keyword>
<dbReference type="Pfam" id="PF13302">
    <property type="entry name" value="Acetyltransf_3"/>
    <property type="match status" value="1"/>
</dbReference>
<dbReference type="PROSITE" id="PS51186">
    <property type="entry name" value="GNAT"/>
    <property type="match status" value="1"/>
</dbReference>
<proteinExistence type="predicted"/>
<keyword evidence="3" id="KW-1185">Reference proteome</keyword>